<dbReference type="Gene3D" id="3.40.50.2000">
    <property type="entry name" value="Glycogen Phosphorylase B"/>
    <property type="match status" value="1"/>
</dbReference>
<comment type="caution">
    <text evidence="1">The sequence shown here is derived from an EMBL/GenBank/DDBJ whole genome shotgun (WGS) entry which is preliminary data.</text>
</comment>
<dbReference type="GO" id="GO:0016740">
    <property type="term" value="F:transferase activity"/>
    <property type="evidence" value="ECO:0007669"/>
    <property type="project" value="UniProtKB-KW"/>
</dbReference>
<accession>A0A1E3X2W7</accession>
<sequence>MRASIRNVIKKLWMSDHILMLSHPAQEYVIGMLNERCICYDLYDEHSESRVTSSKIRKLVKGEELKILNKADVIFTSARNLYETKKVINPNTHFVPNAADVKFFMKSMEADTKIPPDILKIPEPRIGLIGNINDIVDMDLLVYIAEQKPDWSIILIGNINGSPHFLKSQSFSRCKKLSNIHIMGFRNYETLPSYQKGLDVCLLPYLINEYTLNVYPNKVHQYLAGGKPVVSTDLPEMRPFVEVVDITINHDDFLDHVEKALINDNAIISEKRIKIAIENSVEKRAELKVLLLNEVLNGK</sequence>
<reference evidence="1 2" key="1">
    <citation type="submission" date="2016-07" db="EMBL/GenBank/DDBJ databases">
        <title>Draft genome of Scalindua rubra, obtained from a brine-seawater interface in the Red Sea, sheds light on salt adaptation in anammox bacteria.</title>
        <authorList>
            <person name="Speth D.R."/>
            <person name="Lagkouvardos I."/>
            <person name="Wang Y."/>
            <person name="Qian P.-Y."/>
            <person name="Dutilh B.E."/>
            <person name="Jetten M.S."/>
        </authorList>
    </citation>
    <scope>NUCLEOTIDE SEQUENCE [LARGE SCALE GENOMIC DNA]</scope>
    <source>
        <strain evidence="1">BSI-1</strain>
    </source>
</reference>
<dbReference type="AlphaFoldDB" id="A0A1E3X2W7"/>
<dbReference type="Pfam" id="PF13692">
    <property type="entry name" value="Glyco_trans_1_4"/>
    <property type="match status" value="1"/>
</dbReference>
<keyword evidence="1" id="KW-0808">Transferase</keyword>
<evidence type="ECO:0000313" key="1">
    <source>
        <dbReference type="EMBL" id="ODS29958.1"/>
    </source>
</evidence>
<dbReference type="Proteomes" id="UP000094056">
    <property type="component" value="Unassembled WGS sequence"/>
</dbReference>
<evidence type="ECO:0000313" key="2">
    <source>
        <dbReference type="Proteomes" id="UP000094056"/>
    </source>
</evidence>
<dbReference type="EMBL" id="MAYW01000319">
    <property type="protein sequence ID" value="ODS29958.1"/>
    <property type="molecule type" value="Genomic_DNA"/>
</dbReference>
<proteinExistence type="predicted"/>
<name>A0A1E3X2W7_9BACT</name>
<protein>
    <submittedName>
        <fullName evidence="1">Glycosyltransferase group 1</fullName>
    </submittedName>
</protein>
<gene>
    <name evidence="1" type="ORF">SCARUB_04940</name>
</gene>
<dbReference type="SUPFAM" id="SSF53756">
    <property type="entry name" value="UDP-Glycosyltransferase/glycogen phosphorylase"/>
    <property type="match status" value="1"/>
</dbReference>
<organism evidence="1 2">
    <name type="scientific">Candidatus Scalindua rubra</name>
    <dbReference type="NCBI Taxonomy" id="1872076"/>
    <lineage>
        <taxon>Bacteria</taxon>
        <taxon>Pseudomonadati</taxon>
        <taxon>Planctomycetota</taxon>
        <taxon>Candidatus Brocadiia</taxon>
        <taxon>Candidatus Brocadiales</taxon>
        <taxon>Candidatus Scalinduaceae</taxon>
        <taxon>Candidatus Scalindua</taxon>
    </lineage>
</organism>